<reference evidence="2 3" key="1">
    <citation type="submission" date="2018-05" db="EMBL/GenBank/DDBJ databases">
        <title>Acuticoccus sediminis sp. nov., isolated from deep-sea sediment of Indian Ocean.</title>
        <authorList>
            <person name="Liu X."/>
            <person name="Lai Q."/>
            <person name="Du Y."/>
            <person name="Sun F."/>
            <person name="Zhang X."/>
            <person name="Wang S."/>
            <person name="Shao Z."/>
        </authorList>
    </citation>
    <scope>NUCLEOTIDE SEQUENCE [LARGE SCALE GENOMIC DNA]</scope>
    <source>
        <strain evidence="2 3">PTG4-2</strain>
    </source>
</reference>
<evidence type="ECO:0000313" key="3">
    <source>
        <dbReference type="Proteomes" id="UP000249590"/>
    </source>
</evidence>
<protein>
    <submittedName>
        <fullName evidence="2">DUF2285 domain-containing protein</fullName>
    </submittedName>
</protein>
<keyword evidence="3" id="KW-1185">Reference proteome</keyword>
<gene>
    <name evidence="2" type="ORF">DLJ53_32365</name>
</gene>
<organism evidence="2 3">
    <name type="scientific">Acuticoccus sediminis</name>
    <dbReference type="NCBI Taxonomy" id="2184697"/>
    <lineage>
        <taxon>Bacteria</taxon>
        <taxon>Pseudomonadati</taxon>
        <taxon>Pseudomonadota</taxon>
        <taxon>Alphaproteobacteria</taxon>
        <taxon>Hyphomicrobiales</taxon>
        <taxon>Amorphaceae</taxon>
        <taxon>Acuticoccus</taxon>
    </lineage>
</organism>
<name>A0A8B2ND10_9HYPH</name>
<dbReference type="Proteomes" id="UP000249590">
    <property type="component" value="Unassembled WGS sequence"/>
</dbReference>
<evidence type="ECO:0000313" key="2">
    <source>
        <dbReference type="EMBL" id="RAH96349.1"/>
    </source>
</evidence>
<dbReference type="AlphaFoldDB" id="A0A8B2ND10"/>
<comment type="caution">
    <text evidence="2">The sequence shown here is derived from an EMBL/GenBank/DDBJ whole genome shotgun (WGS) entry which is preliminary data.</text>
</comment>
<dbReference type="Pfam" id="PF10074">
    <property type="entry name" value="RovC_DNA-bd"/>
    <property type="match status" value="1"/>
</dbReference>
<proteinExistence type="predicted"/>
<sequence length="87" mass="9743">MIKEDFLDQPPGGAALTAYDQAHLRLYLRLLDADAEGADWKEVVEVLFGICAKTEPERAARVHTAHLARAKWMTENGFSELLGPRLH</sequence>
<dbReference type="OrthoDB" id="9811330at2"/>
<accession>A0A8B2ND10</accession>
<dbReference type="InterPro" id="IPR018754">
    <property type="entry name" value="RovC-like_DNA-bd"/>
</dbReference>
<evidence type="ECO:0000259" key="1">
    <source>
        <dbReference type="Pfam" id="PF10074"/>
    </source>
</evidence>
<dbReference type="RefSeq" id="WP_111352480.1">
    <property type="nucleotide sequence ID" value="NZ_QHHQ01000013.1"/>
</dbReference>
<dbReference type="EMBL" id="QHHQ01000013">
    <property type="protein sequence ID" value="RAH96349.1"/>
    <property type="molecule type" value="Genomic_DNA"/>
</dbReference>
<feature type="domain" description="T6SS Transcription factor RovC-like DNA binding" evidence="1">
    <location>
        <begin position="10"/>
        <end position="82"/>
    </location>
</feature>